<dbReference type="Proteomes" id="UP000316225">
    <property type="component" value="Unassembled WGS sequence"/>
</dbReference>
<dbReference type="InterPro" id="IPR023198">
    <property type="entry name" value="PGP-like_dom2"/>
</dbReference>
<reference evidence="5 6" key="1">
    <citation type="journal article" date="2015" name="Stand. Genomic Sci.">
        <title>Genomic Encyclopedia of Bacterial and Archaeal Type Strains, Phase III: the genomes of soil and plant-associated and newly described type strains.</title>
        <authorList>
            <person name="Whitman W.B."/>
            <person name="Woyke T."/>
            <person name="Klenk H.P."/>
            <person name="Zhou Y."/>
            <person name="Lilburn T.G."/>
            <person name="Beck B.J."/>
            <person name="De Vos P."/>
            <person name="Vandamme P."/>
            <person name="Eisen J.A."/>
            <person name="Garrity G."/>
            <person name="Hugenholtz P."/>
            <person name="Kyrpides N.C."/>
        </authorList>
    </citation>
    <scope>NUCLEOTIDE SEQUENCE [LARGE SCALE GENOMIC DNA]</scope>
    <source>
        <strain evidence="5 6">CGMCC 1.5364</strain>
    </source>
</reference>
<dbReference type="GO" id="GO:0008967">
    <property type="term" value="F:phosphoglycolate phosphatase activity"/>
    <property type="evidence" value="ECO:0007669"/>
    <property type="project" value="UniProtKB-EC"/>
</dbReference>
<evidence type="ECO:0000256" key="4">
    <source>
        <dbReference type="ARBA" id="ARBA00013078"/>
    </source>
</evidence>
<dbReference type="Gene3D" id="3.40.50.1000">
    <property type="entry name" value="HAD superfamily/HAD-like"/>
    <property type="match status" value="1"/>
</dbReference>
<dbReference type="GO" id="GO:0006281">
    <property type="term" value="P:DNA repair"/>
    <property type="evidence" value="ECO:0007669"/>
    <property type="project" value="TreeGrafter"/>
</dbReference>
<evidence type="ECO:0000313" key="6">
    <source>
        <dbReference type="Proteomes" id="UP000316225"/>
    </source>
</evidence>
<dbReference type="SUPFAM" id="SSF56784">
    <property type="entry name" value="HAD-like"/>
    <property type="match status" value="1"/>
</dbReference>
<dbReference type="EMBL" id="VLKU01000011">
    <property type="protein sequence ID" value="TWI30955.1"/>
    <property type="molecule type" value="Genomic_DNA"/>
</dbReference>
<name>A0A562NFH6_9RHOB</name>
<dbReference type="SFLD" id="SFLDS00003">
    <property type="entry name" value="Haloacid_Dehalogenase"/>
    <property type="match status" value="1"/>
</dbReference>
<dbReference type="OrthoDB" id="9793014at2"/>
<dbReference type="Gene3D" id="1.10.150.240">
    <property type="entry name" value="Putative phosphatase, domain 2"/>
    <property type="match status" value="1"/>
</dbReference>
<dbReference type="SFLD" id="SFLDG01129">
    <property type="entry name" value="C1.5:_HAD__Beta-PGM__Phosphata"/>
    <property type="match status" value="1"/>
</dbReference>
<evidence type="ECO:0000256" key="2">
    <source>
        <dbReference type="ARBA" id="ARBA00004818"/>
    </source>
</evidence>
<evidence type="ECO:0000256" key="3">
    <source>
        <dbReference type="ARBA" id="ARBA00006171"/>
    </source>
</evidence>
<proteinExistence type="inferred from homology"/>
<accession>A0A562NFH6</accession>
<dbReference type="InterPro" id="IPR006439">
    <property type="entry name" value="HAD-SF_hydro_IA"/>
</dbReference>
<comment type="similarity">
    <text evidence="3">Belongs to the HAD-like hydrolase superfamily. CbbY/CbbZ/Gph/YieH family.</text>
</comment>
<dbReference type="InterPro" id="IPR023214">
    <property type="entry name" value="HAD_sf"/>
</dbReference>
<evidence type="ECO:0000256" key="1">
    <source>
        <dbReference type="ARBA" id="ARBA00000830"/>
    </source>
</evidence>
<protein>
    <recommendedName>
        <fullName evidence="4">phosphoglycolate phosphatase</fullName>
        <ecNumber evidence="4">3.1.3.18</ecNumber>
    </recommendedName>
</protein>
<dbReference type="PANTHER" id="PTHR43434:SF1">
    <property type="entry name" value="PHOSPHOGLYCOLATE PHOSPHATASE"/>
    <property type="match status" value="1"/>
</dbReference>
<evidence type="ECO:0000313" key="5">
    <source>
        <dbReference type="EMBL" id="TWI30955.1"/>
    </source>
</evidence>
<dbReference type="InterPro" id="IPR050155">
    <property type="entry name" value="HAD-like_hydrolase_sf"/>
</dbReference>
<dbReference type="EC" id="3.1.3.18" evidence="4"/>
<sequence>MSKAPNDSALPQLVIFDLDGTILDSSQAMRDSFERAFRKVVPNAQTIPFHEVQARQGIAFREIVSEMSWPPILAEAFTEENIKNISANQLYPGVKEALEGLSRNGILLGLCTGKDRARTLLLLRELGLSGLFHAIVCGDDPCPGKPAPDGLQKIISETHSDTDFSLFVGDSRVDWLAAANAGMRFLAVRWPDQVTTSIASELCPRIDGSDLVRRLRSGDFSCLISC</sequence>
<comment type="caution">
    <text evidence="5">The sequence shown here is derived from an EMBL/GenBank/DDBJ whole genome shotgun (WGS) entry which is preliminary data.</text>
</comment>
<dbReference type="NCBIfam" id="TIGR01549">
    <property type="entry name" value="HAD-SF-IA-v1"/>
    <property type="match status" value="1"/>
</dbReference>
<dbReference type="InterPro" id="IPR036412">
    <property type="entry name" value="HAD-like_sf"/>
</dbReference>
<dbReference type="Pfam" id="PF13419">
    <property type="entry name" value="HAD_2"/>
    <property type="match status" value="1"/>
</dbReference>
<dbReference type="RefSeq" id="WP_145399266.1">
    <property type="nucleotide sequence ID" value="NZ_VLKU01000011.1"/>
</dbReference>
<keyword evidence="6" id="KW-1185">Reference proteome</keyword>
<dbReference type="PANTHER" id="PTHR43434">
    <property type="entry name" value="PHOSPHOGLYCOLATE PHOSPHATASE"/>
    <property type="match status" value="1"/>
</dbReference>
<dbReference type="AlphaFoldDB" id="A0A562NFH6"/>
<comment type="catalytic activity">
    <reaction evidence="1">
        <text>2-phosphoglycolate + H2O = glycolate + phosphate</text>
        <dbReference type="Rhea" id="RHEA:14369"/>
        <dbReference type="ChEBI" id="CHEBI:15377"/>
        <dbReference type="ChEBI" id="CHEBI:29805"/>
        <dbReference type="ChEBI" id="CHEBI:43474"/>
        <dbReference type="ChEBI" id="CHEBI:58033"/>
        <dbReference type="EC" id="3.1.3.18"/>
    </reaction>
</comment>
<dbReference type="InterPro" id="IPR041492">
    <property type="entry name" value="HAD_2"/>
</dbReference>
<gene>
    <name evidence="5" type="ORF">IQ24_03179</name>
</gene>
<dbReference type="NCBIfam" id="TIGR01509">
    <property type="entry name" value="HAD-SF-IA-v3"/>
    <property type="match status" value="1"/>
</dbReference>
<comment type="pathway">
    <text evidence="2">Organic acid metabolism; glycolate biosynthesis; glycolate from 2-phosphoglycolate: step 1/1.</text>
</comment>
<organism evidence="5 6">
    <name type="scientific">Paracoccus sulfuroxidans</name>
    <dbReference type="NCBI Taxonomy" id="384678"/>
    <lineage>
        <taxon>Bacteria</taxon>
        <taxon>Pseudomonadati</taxon>
        <taxon>Pseudomonadota</taxon>
        <taxon>Alphaproteobacteria</taxon>
        <taxon>Rhodobacterales</taxon>
        <taxon>Paracoccaceae</taxon>
        <taxon>Paracoccus</taxon>
    </lineage>
</organism>